<accession>A0A0C9WBI8</accession>
<feature type="region of interest" description="Disordered" evidence="2">
    <location>
        <begin position="184"/>
        <end position="239"/>
    </location>
</feature>
<dbReference type="PROSITE" id="PS50296">
    <property type="entry name" value="SUI1"/>
    <property type="match status" value="1"/>
</dbReference>
<organism evidence="4 5">
    <name type="scientific">Hydnomerulius pinastri MD-312</name>
    <dbReference type="NCBI Taxonomy" id="994086"/>
    <lineage>
        <taxon>Eukaryota</taxon>
        <taxon>Fungi</taxon>
        <taxon>Dikarya</taxon>
        <taxon>Basidiomycota</taxon>
        <taxon>Agaricomycotina</taxon>
        <taxon>Agaricomycetes</taxon>
        <taxon>Agaricomycetidae</taxon>
        <taxon>Boletales</taxon>
        <taxon>Boletales incertae sedis</taxon>
        <taxon>Leucogyrophana</taxon>
    </lineage>
</organism>
<keyword evidence="1" id="KW-0963">Cytoplasm</keyword>
<dbReference type="InterPro" id="IPR041366">
    <property type="entry name" value="Pre-PUA"/>
</dbReference>
<dbReference type="InterPro" id="IPR057429">
    <property type="entry name" value="WH_eIF2D"/>
</dbReference>
<dbReference type="Gene3D" id="3.30.780.10">
    <property type="entry name" value="SUI1-like domain"/>
    <property type="match status" value="1"/>
</dbReference>
<dbReference type="PANTHER" id="PTHR12217">
    <property type="entry name" value="EUKARYOTIC TRANSLATION INITIATION FACTOR 2D"/>
    <property type="match status" value="1"/>
</dbReference>
<evidence type="ECO:0000256" key="1">
    <source>
        <dbReference type="ARBA" id="ARBA00022490"/>
    </source>
</evidence>
<dbReference type="Pfam" id="PF01253">
    <property type="entry name" value="SUI1"/>
    <property type="match status" value="1"/>
</dbReference>
<protein>
    <recommendedName>
        <fullName evidence="3">SUI1 domain-containing protein</fullName>
    </recommendedName>
</protein>
<dbReference type="InterPro" id="IPR039757">
    <property type="entry name" value="EIF2D"/>
</dbReference>
<dbReference type="InterPro" id="IPR058886">
    <property type="entry name" value="SWIB_eIF2D"/>
</dbReference>
<keyword evidence="5" id="KW-1185">Reference proteome</keyword>
<evidence type="ECO:0000313" key="4">
    <source>
        <dbReference type="EMBL" id="KIJ61221.1"/>
    </source>
</evidence>
<dbReference type="Proteomes" id="UP000053820">
    <property type="component" value="Unassembled WGS sequence"/>
</dbReference>
<dbReference type="Gene3D" id="3.10.400.20">
    <property type="match status" value="1"/>
</dbReference>
<evidence type="ECO:0000259" key="3">
    <source>
        <dbReference type="PROSITE" id="PS50296"/>
    </source>
</evidence>
<dbReference type="InterPro" id="IPR039759">
    <property type="entry name" value="eIF2D_SUI1"/>
</dbReference>
<dbReference type="InterPro" id="IPR001950">
    <property type="entry name" value="SUI1"/>
</dbReference>
<dbReference type="InterPro" id="IPR048248">
    <property type="entry name" value="PUA_eIF2d-like"/>
</dbReference>
<dbReference type="CDD" id="cd11610">
    <property type="entry name" value="eIF2D_N"/>
    <property type="match status" value="1"/>
</dbReference>
<reference evidence="4 5" key="1">
    <citation type="submission" date="2014-04" db="EMBL/GenBank/DDBJ databases">
        <title>Evolutionary Origins and Diversification of the Mycorrhizal Mutualists.</title>
        <authorList>
            <consortium name="DOE Joint Genome Institute"/>
            <consortium name="Mycorrhizal Genomics Consortium"/>
            <person name="Kohler A."/>
            <person name="Kuo A."/>
            <person name="Nagy L.G."/>
            <person name="Floudas D."/>
            <person name="Copeland A."/>
            <person name="Barry K.W."/>
            <person name="Cichocki N."/>
            <person name="Veneault-Fourrey C."/>
            <person name="LaButti K."/>
            <person name="Lindquist E.A."/>
            <person name="Lipzen A."/>
            <person name="Lundell T."/>
            <person name="Morin E."/>
            <person name="Murat C."/>
            <person name="Riley R."/>
            <person name="Ohm R."/>
            <person name="Sun H."/>
            <person name="Tunlid A."/>
            <person name="Henrissat B."/>
            <person name="Grigoriev I.V."/>
            <person name="Hibbett D.S."/>
            <person name="Martin F."/>
        </authorList>
    </citation>
    <scope>NUCLEOTIDE SEQUENCE [LARGE SCALE GENOMIC DNA]</scope>
    <source>
        <strain evidence="4 5">MD-312</strain>
    </source>
</reference>
<dbReference type="Pfam" id="PF25304">
    <property type="entry name" value="WHD_eIF2D"/>
    <property type="match status" value="1"/>
</dbReference>
<dbReference type="CDD" id="cd21156">
    <property type="entry name" value="PUA_eIF2d-like"/>
    <property type="match status" value="1"/>
</dbReference>
<dbReference type="Pfam" id="PF26292">
    <property type="entry name" value="PUA_elF2D"/>
    <property type="match status" value="1"/>
</dbReference>
<dbReference type="AlphaFoldDB" id="A0A0C9WBI8"/>
<dbReference type="InterPro" id="IPR015947">
    <property type="entry name" value="PUA-like_sf"/>
</dbReference>
<dbReference type="InterPro" id="IPR036877">
    <property type="entry name" value="SUI1_dom_sf"/>
</dbReference>
<dbReference type="CDD" id="cd11608">
    <property type="entry name" value="eIF2D_C"/>
    <property type="match status" value="1"/>
</dbReference>
<dbReference type="OrthoDB" id="199771at2759"/>
<dbReference type="Pfam" id="PF26291">
    <property type="entry name" value="SWIB_eIF2D"/>
    <property type="match status" value="1"/>
</dbReference>
<name>A0A0C9WBI8_9AGAM</name>
<sequence>MFKKPLSKFKTSAPLRSSDRRKLKQRVVQAFGVSPEDGDLLVPDGLMSQKIVTYSDEPGVVYLSPEGDPLWFTVGKGTDDLIPTVYTLWKKYDLIPWISTPAAVIPVLVGGADLMIPGVVRISSSAVAPPQLISVIQHVSSSSSSLGPPLAVGRLAAEVSTLKADAKGKAVHILHTWKDHLFDMGSNGDPPGELQIQADGEAKETGEAGEEGSQVDDGGGQELAVEDIGGSEPQDPSSAPITAVAAELTLSKEEVSDVLRTAVVQAIRVNSLTPASFPIPASTFYSSYILPSRPAFVRRPSSDPSQLSSNDAASSTYPQIDIKHSTHKSLLAFFKLLDKQRLLSLKDIKPEPLIMSVSASHPDVISHRTYTSLRDMQAKEEKREMRQEEERSKVKEMEVKELWKPYSASGSGKFFTEGGFDSSALYTHSDLKAAVNTYVTARQLVNARDQSYVNVGADEVLLATVSAKGEAPESLEFLKRDEVIRRLSTKMQNWYEIRAEGKDPLLKKGQLKPISVVVKVRQGRKASTLVTGFEPFFLEGEVIAEELRRLCACATSMSPAPGKASGFEVLVQGKQTKAVTEFLLSRGVPKKWIEAADLSGKK</sequence>
<dbReference type="Pfam" id="PF17832">
    <property type="entry name" value="Pre-PUA"/>
    <property type="match status" value="1"/>
</dbReference>
<dbReference type="EMBL" id="KN839864">
    <property type="protein sequence ID" value="KIJ61221.1"/>
    <property type="molecule type" value="Genomic_DNA"/>
</dbReference>
<dbReference type="GO" id="GO:0001731">
    <property type="term" value="P:formation of translation preinitiation complex"/>
    <property type="evidence" value="ECO:0007669"/>
    <property type="project" value="InterPro"/>
</dbReference>
<dbReference type="InterPro" id="IPR048247">
    <property type="entry name" value="eIF2D_N"/>
</dbReference>
<dbReference type="GO" id="GO:0003743">
    <property type="term" value="F:translation initiation factor activity"/>
    <property type="evidence" value="ECO:0007669"/>
    <property type="project" value="InterPro"/>
</dbReference>
<feature type="domain" description="SUI1" evidence="3">
    <location>
        <begin position="514"/>
        <end position="587"/>
    </location>
</feature>
<evidence type="ECO:0000256" key="2">
    <source>
        <dbReference type="SAM" id="MobiDB-lite"/>
    </source>
</evidence>
<gene>
    <name evidence="4" type="ORF">HYDPIDRAFT_177119</name>
</gene>
<dbReference type="SUPFAM" id="SSF88697">
    <property type="entry name" value="PUA domain-like"/>
    <property type="match status" value="1"/>
</dbReference>
<dbReference type="PANTHER" id="PTHR12217:SF4">
    <property type="entry name" value="EUKARYOTIC TRANSLATION INITIATION FACTOR 2D"/>
    <property type="match status" value="1"/>
</dbReference>
<evidence type="ECO:0000313" key="5">
    <source>
        <dbReference type="Proteomes" id="UP000053820"/>
    </source>
</evidence>
<dbReference type="SUPFAM" id="SSF55159">
    <property type="entry name" value="eIF1-like"/>
    <property type="match status" value="1"/>
</dbReference>
<dbReference type="PROSITE" id="PS50890">
    <property type="entry name" value="PUA"/>
    <property type="match status" value="1"/>
</dbReference>
<proteinExistence type="predicted"/>
<dbReference type="HOGENOM" id="CLU_012487_1_1_1"/>